<dbReference type="InterPro" id="IPR051156">
    <property type="entry name" value="Mito/Outer_Membr_Metalloprot"/>
</dbReference>
<organism evidence="9 10">
    <name type="scientific">Pontivivens insulae</name>
    <dbReference type="NCBI Taxonomy" id="1639689"/>
    <lineage>
        <taxon>Bacteria</taxon>
        <taxon>Pseudomonadati</taxon>
        <taxon>Pseudomonadota</taxon>
        <taxon>Alphaproteobacteria</taxon>
        <taxon>Rhodobacterales</taxon>
        <taxon>Paracoccaceae</taxon>
        <taxon>Pontivivens</taxon>
    </lineage>
</organism>
<evidence type="ECO:0000313" key="10">
    <source>
        <dbReference type="Proteomes" id="UP000244932"/>
    </source>
</evidence>
<evidence type="ECO:0000256" key="1">
    <source>
        <dbReference type="ARBA" id="ARBA00022670"/>
    </source>
</evidence>
<accession>A0A2R8ABK7</accession>
<dbReference type="Pfam" id="PF01435">
    <property type="entry name" value="Peptidase_M48"/>
    <property type="match status" value="1"/>
</dbReference>
<keyword evidence="1 6" id="KW-0645">Protease</keyword>
<dbReference type="Gene3D" id="1.25.40.10">
    <property type="entry name" value="Tetratricopeptide repeat domain"/>
    <property type="match status" value="1"/>
</dbReference>
<dbReference type="GO" id="GO:0004222">
    <property type="term" value="F:metalloendopeptidase activity"/>
    <property type="evidence" value="ECO:0007669"/>
    <property type="project" value="InterPro"/>
</dbReference>
<feature type="chain" id="PRO_5015361445" evidence="7">
    <location>
        <begin position="21"/>
        <end position="434"/>
    </location>
</feature>
<keyword evidence="2" id="KW-0479">Metal-binding</keyword>
<evidence type="ECO:0000313" key="9">
    <source>
        <dbReference type="EMBL" id="SPF29458.1"/>
    </source>
</evidence>
<dbReference type="PANTHER" id="PTHR22726:SF1">
    <property type="entry name" value="METALLOENDOPEPTIDASE OMA1, MITOCHONDRIAL"/>
    <property type="match status" value="1"/>
</dbReference>
<dbReference type="EC" id="3.4.-.-" evidence="9"/>
<evidence type="ECO:0000256" key="4">
    <source>
        <dbReference type="ARBA" id="ARBA00022833"/>
    </source>
</evidence>
<proteinExistence type="inferred from homology"/>
<keyword evidence="5 6" id="KW-0482">Metalloprotease</keyword>
<dbReference type="Gene3D" id="3.30.2010.10">
    <property type="entry name" value="Metalloproteases ('zincins'), catalytic domain"/>
    <property type="match status" value="1"/>
</dbReference>
<evidence type="ECO:0000256" key="7">
    <source>
        <dbReference type="SAM" id="SignalP"/>
    </source>
</evidence>
<dbReference type="SUPFAM" id="SSF48452">
    <property type="entry name" value="TPR-like"/>
    <property type="match status" value="1"/>
</dbReference>
<keyword evidence="3 6" id="KW-0378">Hydrolase</keyword>
<feature type="signal peptide" evidence="7">
    <location>
        <begin position="1"/>
        <end position="20"/>
    </location>
</feature>
<dbReference type="InterPro" id="IPR011990">
    <property type="entry name" value="TPR-like_helical_dom_sf"/>
</dbReference>
<dbReference type="GO" id="GO:0046872">
    <property type="term" value="F:metal ion binding"/>
    <property type="evidence" value="ECO:0007669"/>
    <property type="project" value="UniProtKB-KW"/>
</dbReference>
<evidence type="ECO:0000256" key="5">
    <source>
        <dbReference type="ARBA" id="ARBA00023049"/>
    </source>
</evidence>
<evidence type="ECO:0000256" key="6">
    <source>
        <dbReference type="RuleBase" id="RU003983"/>
    </source>
</evidence>
<dbReference type="InterPro" id="IPR001915">
    <property type="entry name" value="Peptidase_M48"/>
</dbReference>
<sequence>MRFLLAALMCFVVLAQAATAQGLIRDAEIEQVLADLTAPLERAAGLAPGSTNIFIVNDREMNAFVTGGQNIFIHSGLIQRLPRADMLQAVIAHELGHITAGHITARSFEIAQAERNSAAGAVLGLIVGLAGAPGAGVAIASGAQGTAEGLLRAYTRDQEATADQLGARYMDLARIDPGAMLDTLDLFRGQDLLSTARQDEYAQSHPLSSTRIDLLSRRADNASSRGATVDPATEEAYRRMQAKFDGFLRGPSDALRRVEGRTDMAARIQRAVAMHRIPDLGAALREIDAALAIEPQNPWLHELKGQFLLEAGQAEAAVGPYRQAVTLRPDAPLLRAGYGRALLATGQNNAEALRQLSAAREGATGTPLSLRALAEAHARAGNTAQAALYTAERYALNREVEDALRFARRAAEGLPNGSPDWIRAQDLIAVLERL</sequence>
<protein>
    <submittedName>
        <fullName evidence="9">Beta-barrel assembly-enhancing protease</fullName>
        <ecNumber evidence="9">3.4.-.-</ecNumber>
    </submittedName>
</protein>
<dbReference type="RefSeq" id="WP_162845010.1">
    <property type="nucleotide sequence ID" value="NZ_OMKW01000002.1"/>
</dbReference>
<evidence type="ECO:0000259" key="8">
    <source>
        <dbReference type="Pfam" id="PF01435"/>
    </source>
</evidence>
<reference evidence="9 10" key="1">
    <citation type="submission" date="2018-03" db="EMBL/GenBank/DDBJ databases">
        <authorList>
            <person name="Keele B.F."/>
        </authorList>
    </citation>
    <scope>NUCLEOTIDE SEQUENCE [LARGE SCALE GENOMIC DNA]</scope>
    <source>
        <strain evidence="9 10">CeCT 8812</strain>
    </source>
</reference>
<evidence type="ECO:0000256" key="3">
    <source>
        <dbReference type="ARBA" id="ARBA00022801"/>
    </source>
</evidence>
<gene>
    <name evidence="9" type="primary">bepA_3</name>
    <name evidence="9" type="ORF">POI8812_01768</name>
</gene>
<dbReference type="CDD" id="cd07324">
    <property type="entry name" value="M48C_Oma1-like"/>
    <property type="match status" value="1"/>
</dbReference>
<comment type="similarity">
    <text evidence="6">Belongs to the peptidase M48 family.</text>
</comment>
<dbReference type="PANTHER" id="PTHR22726">
    <property type="entry name" value="METALLOENDOPEPTIDASE OMA1"/>
    <property type="match status" value="1"/>
</dbReference>
<keyword evidence="4 6" id="KW-0862">Zinc</keyword>
<keyword evidence="10" id="KW-1185">Reference proteome</keyword>
<feature type="domain" description="Peptidase M48" evidence="8">
    <location>
        <begin position="25"/>
        <end position="218"/>
    </location>
</feature>
<evidence type="ECO:0000256" key="2">
    <source>
        <dbReference type="ARBA" id="ARBA00022723"/>
    </source>
</evidence>
<dbReference type="GO" id="GO:0016020">
    <property type="term" value="C:membrane"/>
    <property type="evidence" value="ECO:0007669"/>
    <property type="project" value="TreeGrafter"/>
</dbReference>
<dbReference type="Proteomes" id="UP000244932">
    <property type="component" value="Unassembled WGS sequence"/>
</dbReference>
<dbReference type="AlphaFoldDB" id="A0A2R8ABK7"/>
<comment type="cofactor">
    <cofactor evidence="6">
        <name>Zn(2+)</name>
        <dbReference type="ChEBI" id="CHEBI:29105"/>
    </cofactor>
    <text evidence="6">Binds 1 zinc ion per subunit.</text>
</comment>
<name>A0A2R8ABK7_9RHOB</name>
<dbReference type="GO" id="GO:0051603">
    <property type="term" value="P:proteolysis involved in protein catabolic process"/>
    <property type="evidence" value="ECO:0007669"/>
    <property type="project" value="TreeGrafter"/>
</dbReference>
<keyword evidence="7" id="KW-0732">Signal</keyword>
<dbReference type="EMBL" id="OMKW01000002">
    <property type="protein sequence ID" value="SPF29458.1"/>
    <property type="molecule type" value="Genomic_DNA"/>
</dbReference>